<protein>
    <submittedName>
        <fullName evidence="1">Uncharacterized protein</fullName>
    </submittedName>
</protein>
<dbReference type="eggNOG" id="KOG0987">
    <property type="taxonomic scope" value="Eukaryota"/>
</dbReference>
<dbReference type="HOGENOM" id="CLU_019382_5_0_1"/>
<dbReference type="EnsemblPlants" id="Bo1g027210.1">
    <property type="protein sequence ID" value="Bo1g027210.1"/>
    <property type="gene ID" value="Bo1g027210"/>
</dbReference>
<dbReference type="Gramene" id="Bo1g027210.1">
    <property type="protein sequence ID" value="Bo1g027210.1"/>
    <property type="gene ID" value="Bo1g027210"/>
</dbReference>
<keyword evidence="2" id="KW-1185">Reference proteome</keyword>
<evidence type="ECO:0000313" key="1">
    <source>
        <dbReference type="EnsemblPlants" id="Bo1g027210.1"/>
    </source>
</evidence>
<dbReference type="AlphaFoldDB" id="A0A0D3A554"/>
<accession>A0A0D3A554</accession>
<proteinExistence type="predicted"/>
<organism evidence="1 2">
    <name type="scientific">Brassica oleracea var. oleracea</name>
    <dbReference type="NCBI Taxonomy" id="109376"/>
    <lineage>
        <taxon>Eukaryota</taxon>
        <taxon>Viridiplantae</taxon>
        <taxon>Streptophyta</taxon>
        <taxon>Embryophyta</taxon>
        <taxon>Tracheophyta</taxon>
        <taxon>Spermatophyta</taxon>
        <taxon>Magnoliopsida</taxon>
        <taxon>eudicotyledons</taxon>
        <taxon>Gunneridae</taxon>
        <taxon>Pentapetalae</taxon>
        <taxon>rosids</taxon>
        <taxon>malvids</taxon>
        <taxon>Brassicales</taxon>
        <taxon>Brassicaceae</taxon>
        <taxon>Brassiceae</taxon>
        <taxon>Brassica</taxon>
    </lineage>
</organism>
<reference evidence="1 2" key="1">
    <citation type="journal article" date="2014" name="Genome Biol.">
        <title>Transcriptome and methylome profiling reveals relics of genome dominance in the mesopolyploid Brassica oleracea.</title>
        <authorList>
            <person name="Parkin I.A."/>
            <person name="Koh C."/>
            <person name="Tang H."/>
            <person name="Robinson S.J."/>
            <person name="Kagale S."/>
            <person name="Clarke W.E."/>
            <person name="Town C.D."/>
            <person name="Nixon J."/>
            <person name="Krishnakumar V."/>
            <person name="Bidwell S.L."/>
            <person name="Denoeud F."/>
            <person name="Belcram H."/>
            <person name="Links M.G."/>
            <person name="Just J."/>
            <person name="Clarke C."/>
            <person name="Bender T."/>
            <person name="Huebert T."/>
            <person name="Mason A.S."/>
            <person name="Pires J.C."/>
            <person name="Barker G."/>
            <person name="Moore J."/>
            <person name="Walley P.G."/>
            <person name="Manoli S."/>
            <person name="Batley J."/>
            <person name="Edwards D."/>
            <person name="Nelson M.N."/>
            <person name="Wang X."/>
            <person name="Paterson A.H."/>
            <person name="King G."/>
            <person name="Bancroft I."/>
            <person name="Chalhoub B."/>
            <person name="Sharpe A.G."/>
        </authorList>
    </citation>
    <scope>NUCLEOTIDE SEQUENCE</scope>
    <source>
        <strain evidence="1 2">cv. TO1000</strain>
    </source>
</reference>
<dbReference type="Proteomes" id="UP000032141">
    <property type="component" value="Chromosome C1"/>
</dbReference>
<sequence length="91" mass="10226">MGLLPSGTPVGRTNHYMSSLKAGSIVKVYRFEVARCLSMYKIIDHPFFIRFISLTIIDEVIMDVVGQIRSVQGSDLSKKTSRVVIRLLIDP</sequence>
<evidence type="ECO:0000313" key="2">
    <source>
        <dbReference type="Proteomes" id="UP000032141"/>
    </source>
</evidence>
<reference evidence="1" key="2">
    <citation type="submission" date="2015-03" db="UniProtKB">
        <authorList>
            <consortium name="EnsemblPlants"/>
        </authorList>
    </citation>
    <scope>IDENTIFICATION</scope>
</reference>
<name>A0A0D3A554_BRAOL</name>